<dbReference type="EMBL" id="AP018449">
    <property type="protein sequence ID" value="BBB91178.1"/>
    <property type="molecule type" value="Genomic_DNA"/>
</dbReference>
<gene>
    <name evidence="2" type="ORF">MAMMFC1_01849</name>
</gene>
<reference evidence="2 3" key="1">
    <citation type="journal article" date="2018" name="Int. J. Syst. Evol. Microbiol.">
        <title>Methylomusa anaerophila gen. nov., sp. nov., an anaerobic methanol-utilizing bacterium isolated from a microbial fuel cell.</title>
        <authorList>
            <person name="Amano N."/>
            <person name="Yamamuro A."/>
            <person name="Miyahara M."/>
            <person name="Kouzuma A."/>
            <person name="Abe T."/>
            <person name="Watanabe K."/>
        </authorList>
    </citation>
    <scope>NUCLEOTIDE SEQUENCE [LARGE SCALE GENOMIC DNA]</scope>
    <source>
        <strain evidence="2 3">MMFC1</strain>
    </source>
</reference>
<dbReference type="AlphaFoldDB" id="A0A348AJD0"/>
<name>A0A348AJD0_9FIRM</name>
<sequence length="59" mass="6749">MNEELLKQLLDELQAIKKQVNDIETKIDNLAHNQAVIEGMLNGTIDISHPVYRGMEKMN</sequence>
<keyword evidence="1" id="KW-0175">Coiled coil</keyword>
<feature type="coiled-coil region" evidence="1">
    <location>
        <begin position="6"/>
        <end position="33"/>
    </location>
</feature>
<evidence type="ECO:0000313" key="3">
    <source>
        <dbReference type="Proteomes" id="UP000276437"/>
    </source>
</evidence>
<keyword evidence="3" id="KW-1185">Reference proteome</keyword>
<evidence type="ECO:0000313" key="2">
    <source>
        <dbReference type="EMBL" id="BBB91178.1"/>
    </source>
</evidence>
<dbReference type="Proteomes" id="UP000276437">
    <property type="component" value="Chromosome"/>
</dbReference>
<proteinExistence type="predicted"/>
<protein>
    <submittedName>
        <fullName evidence="2">Uncharacterized protein</fullName>
    </submittedName>
</protein>
<dbReference type="KEGG" id="mana:MAMMFC1_01849"/>
<accession>A0A348AJD0</accession>
<organism evidence="2 3">
    <name type="scientific">Methylomusa anaerophila</name>
    <dbReference type="NCBI Taxonomy" id="1930071"/>
    <lineage>
        <taxon>Bacteria</taxon>
        <taxon>Bacillati</taxon>
        <taxon>Bacillota</taxon>
        <taxon>Negativicutes</taxon>
        <taxon>Selenomonadales</taxon>
        <taxon>Sporomusaceae</taxon>
        <taxon>Methylomusa</taxon>
    </lineage>
</organism>
<evidence type="ECO:0000256" key="1">
    <source>
        <dbReference type="SAM" id="Coils"/>
    </source>
</evidence>
<dbReference type="RefSeq" id="WP_126308235.1">
    <property type="nucleotide sequence ID" value="NZ_AP018449.1"/>
</dbReference>